<sequence length="73" mass="7773">MSDRVLALVAEGEEAARELPMPVIAYFLIAFAVFLVLLGVTWSFRNTAAKLGSPRRAPGAGTAPGHDTDGHQH</sequence>
<keyword evidence="4" id="KW-1185">Reference proteome</keyword>
<comment type="caution">
    <text evidence="3">The sequence shown here is derived from an EMBL/GenBank/DDBJ whole genome shotgun (WGS) entry which is preliminary data.</text>
</comment>
<accession>A0A543HJL6</accession>
<evidence type="ECO:0000313" key="4">
    <source>
        <dbReference type="Proteomes" id="UP000316747"/>
    </source>
</evidence>
<feature type="transmembrane region" description="Helical" evidence="2">
    <location>
        <begin position="23"/>
        <end position="44"/>
    </location>
</feature>
<feature type="region of interest" description="Disordered" evidence="1">
    <location>
        <begin position="51"/>
        <end position="73"/>
    </location>
</feature>
<dbReference type="AlphaFoldDB" id="A0A543HJL6"/>
<evidence type="ECO:0000313" key="3">
    <source>
        <dbReference type="EMBL" id="TQM58541.1"/>
    </source>
</evidence>
<proteinExistence type="predicted"/>
<dbReference type="OrthoDB" id="5149025at2"/>
<evidence type="ECO:0000256" key="1">
    <source>
        <dbReference type="SAM" id="MobiDB-lite"/>
    </source>
</evidence>
<name>A0A543HJL6_9MICO</name>
<organism evidence="3 4">
    <name type="scientific">Humibacillus xanthopallidus</name>
    <dbReference type="NCBI Taxonomy" id="412689"/>
    <lineage>
        <taxon>Bacteria</taxon>
        <taxon>Bacillati</taxon>
        <taxon>Actinomycetota</taxon>
        <taxon>Actinomycetes</taxon>
        <taxon>Micrococcales</taxon>
        <taxon>Intrasporangiaceae</taxon>
        <taxon>Humibacillus</taxon>
    </lineage>
</organism>
<reference evidence="3 4" key="1">
    <citation type="submission" date="2019-06" db="EMBL/GenBank/DDBJ databases">
        <title>Genome sequencing of plant associated microbes to promote plant fitness in Sorghum bicolor and Oryza sativa.</title>
        <authorList>
            <person name="Coleman-Derr D."/>
        </authorList>
    </citation>
    <scope>NUCLEOTIDE SEQUENCE [LARGE SCALE GENOMIC DNA]</scope>
    <source>
        <strain evidence="3 4">KV-663</strain>
    </source>
</reference>
<dbReference type="Proteomes" id="UP000316747">
    <property type="component" value="Unassembled WGS sequence"/>
</dbReference>
<keyword evidence="2" id="KW-0812">Transmembrane</keyword>
<dbReference type="RefSeq" id="WP_141846050.1">
    <property type="nucleotide sequence ID" value="NZ_VFPM01000003.1"/>
</dbReference>
<evidence type="ECO:0000256" key="2">
    <source>
        <dbReference type="SAM" id="Phobius"/>
    </source>
</evidence>
<protein>
    <submittedName>
        <fullName evidence="3">Uncharacterized protein</fullName>
    </submittedName>
</protein>
<dbReference type="EMBL" id="VFPM01000003">
    <property type="protein sequence ID" value="TQM58541.1"/>
    <property type="molecule type" value="Genomic_DNA"/>
</dbReference>
<gene>
    <name evidence="3" type="ORF">FBY41_3910</name>
</gene>
<keyword evidence="2" id="KW-0472">Membrane</keyword>
<keyword evidence="2" id="KW-1133">Transmembrane helix</keyword>